<dbReference type="Gene3D" id="2.170.120.12">
    <property type="entry name" value="DNA-directed RNA polymerase, insert domain"/>
    <property type="match status" value="1"/>
</dbReference>
<evidence type="ECO:0000256" key="7">
    <source>
        <dbReference type="ARBA" id="ARBA00023163"/>
    </source>
</evidence>
<feature type="region of interest" description="Alpha C-terminal domain (alpha-CTD)" evidence="11">
    <location>
        <begin position="250"/>
        <end position="328"/>
    </location>
</feature>
<dbReference type="InterPro" id="IPR036643">
    <property type="entry name" value="RNApol_insert_sf"/>
</dbReference>
<comment type="caution">
    <text evidence="13">The sequence shown here is derived from an EMBL/GenBank/DDBJ whole genome shotgun (WGS) entry which is preliminary data.</text>
</comment>
<proteinExistence type="inferred from homology"/>
<comment type="similarity">
    <text evidence="1 11">Belongs to the RNA polymerase alpha chain family.</text>
</comment>
<dbReference type="AlphaFoldDB" id="A0A7V5UF63"/>
<evidence type="ECO:0000256" key="2">
    <source>
        <dbReference type="ARBA" id="ARBA00012418"/>
    </source>
</evidence>
<feature type="domain" description="DNA-directed RNA polymerase RpoA/D/Rpb3-type" evidence="12">
    <location>
        <begin position="23"/>
        <end position="231"/>
    </location>
</feature>
<evidence type="ECO:0000256" key="9">
    <source>
        <dbReference type="ARBA" id="ARBA00033070"/>
    </source>
</evidence>
<dbReference type="InterPro" id="IPR011773">
    <property type="entry name" value="DNA-dir_RpoA"/>
</dbReference>
<dbReference type="SUPFAM" id="SSF55257">
    <property type="entry name" value="RBP11-like subunits of RNA polymerase"/>
    <property type="match status" value="1"/>
</dbReference>
<evidence type="ECO:0000259" key="12">
    <source>
        <dbReference type="SMART" id="SM00662"/>
    </source>
</evidence>
<dbReference type="InterPro" id="IPR011263">
    <property type="entry name" value="DNA-dir_RNA_pol_RpoA/D/Rpb3"/>
</dbReference>
<evidence type="ECO:0000256" key="6">
    <source>
        <dbReference type="ARBA" id="ARBA00022695"/>
    </source>
</evidence>
<dbReference type="SUPFAM" id="SSF56553">
    <property type="entry name" value="Insert subdomain of RNA polymerase alpha subunit"/>
    <property type="match status" value="1"/>
</dbReference>
<dbReference type="InterPro" id="IPR011262">
    <property type="entry name" value="DNA-dir_RNA_pol_insert"/>
</dbReference>
<keyword evidence="4 11" id="KW-0240">DNA-directed RNA polymerase</keyword>
<sequence>MSWSNLQMPEKIEVDEATYSNEYGKFIIQPLEKGFGVTLGNMFRRVLLSSLQGAAITAIKINNVQHEFSTIEGVYEDVPEIILNLKQLRIKMLNKRPEKLSLHLTGPMEFTGQTIQDSTTECEILNPDLHIATLDENAKLDIDLFIGRGRGYVTAEENKTADQPIGVIPIDSIFSPILNARYSVENTRVGHRTDFEKLILEITTDGSITPDDALTHSSKILKEHIQLFINFDIDSEEEEEQEIDEETLRIKKLLKMSVDELELSVRSHNCLKAAEIKTIGDLVRRDEQEMLKFKNFGRKSLMELNKILEERGLKFGMDVEKYLKPEDK</sequence>
<gene>
    <name evidence="11" type="primary">rpoA</name>
    <name evidence="13" type="ORF">ENJ89_07270</name>
</gene>
<dbReference type="NCBIfam" id="NF003513">
    <property type="entry name" value="PRK05182.1-2"/>
    <property type="match status" value="1"/>
</dbReference>
<organism evidence="13">
    <name type="scientific">Caldithrix abyssi</name>
    <dbReference type="NCBI Taxonomy" id="187145"/>
    <lineage>
        <taxon>Bacteria</taxon>
        <taxon>Pseudomonadati</taxon>
        <taxon>Calditrichota</taxon>
        <taxon>Calditrichia</taxon>
        <taxon>Calditrichales</taxon>
        <taxon>Calditrichaceae</taxon>
        <taxon>Caldithrix</taxon>
    </lineage>
</organism>
<feature type="region of interest" description="Alpha N-terminal domain (alpha-NTD)" evidence="11">
    <location>
        <begin position="1"/>
        <end position="232"/>
    </location>
</feature>
<dbReference type="NCBIfam" id="NF003519">
    <property type="entry name" value="PRK05182.2-5"/>
    <property type="match status" value="1"/>
</dbReference>
<dbReference type="EMBL" id="DROD01000479">
    <property type="protein sequence ID" value="HHJ52979.1"/>
    <property type="molecule type" value="Genomic_DNA"/>
</dbReference>
<dbReference type="Pfam" id="PF01193">
    <property type="entry name" value="RNA_pol_L"/>
    <property type="match status" value="1"/>
</dbReference>
<dbReference type="CDD" id="cd06928">
    <property type="entry name" value="RNAP_alpha_NTD"/>
    <property type="match status" value="1"/>
</dbReference>
<comment type="catalytic activity">
    <reaction evidence="10 11">
        <text>RNA(n) + a ribonucleoside 5'-triphosphate = RNA(n+1) + diphosphate</text>
        <dbReference type="Rhea" id="RHEA:21248"/>
        <dbReference type="Rhea" id="RHEA-COMP:14527"/>
        <dbReference type="Rhea" id="RHEA-COMP:17342"/>
        <dbReference type="ChEBI" id="CHEBI:33019"/>
        <dbReference type="ChEBI" id="CHEBI:61557"/>
        <dbReference type="ChEBI" id="CHEBI:140395"/>
        <dbReference type="EC" id="2.7.7.6"/>
    </reaction>
</comment>
<keyword evidence="7 11" id="KW-0804">Transcription</keyword>
<reference evidence="13" key="1">
    <citation type="journal article" date="2020" name="mSystems">
        <title>Genome- and Community-Level Interaction Insights into Carbon Utilization and Element Cycling Functions of Hydrothermarchaeota in Hydrothermal Sediment.</title>
        <authorList>
            <person name="Zhou Z."/>
            <person name="Liu Y."/>
            <person name="Xu W."/>
            <person name="Pan J."/>
            <person name="Luo Z.H."/>
            <person name="Li M."/>
        </authorList>
    </citation>
    <scope>NUCLEOTIDE SEQUENCE [LARGE SCALE GENOMIC DNA]</scope>
    <source>
        <strain evidence="13">HyVt-527</strain>
    </source>
</reference>
<evidence type="ECO:0000256" key="4">
    <source>
        <dbReference type="ARBA" id="ARBA00022478"/>
    </source>
</evidence>
<evidence type="ECO:0000313" key="13">
    <source>
        <dbReference type="EMBL" id="HHJ52979.1"/>
    </source>
</evidence>
<evidence type="ECO:0000256" key="8">
    <source>
        <dbReference type="ARBA" id="ARBA00032524"/>
    </source>
</evidence>
<comment type="function">
    <text evidence="11">DNA-dependent RNA polymerase catalyzes the transcription of DNA into RNA using the four ribonucleoside triphosphates as substrates.</text>
</comment>
<evidence type="ECO:0000256" key="5">
    <source>
        <dbReference type="ARBA" id="ARBA00022679"/>
    </source>
</evidence>
<dbReference type="GO" id="GO:0003899">
    <property type="term" value="F:DNA-directed RNA polymerase activity"/>
    <property type="evidence" value="ECO:0007669"/>
    <property type="project" value="UniProtKB-UniRule"/>
</dbReference>
<dbReference type="InterPro" id="IPR036603">
    <property type="entry name" value="RBP11-like"/>
</dbReference>
<evidence type="ECO:0000256" key="1">
    <source>
        <dbReference type="ARBA" id="ARBA00007123"/>
    </source>
</evidence>
<dbReference type="NCBIfam" id="TIGR02027">
    <property type="entry name" value="rpoA"/>
    <property type="match status" value="1"/>
</dbReference>
<dbReference type="SMART" id="SM00662">
    <property type="entry name" value="RPOLD"/>
    <property type="match status" value="1"/>
</dbReference>
<dbReference type="GO" id="GO:0003677">
    <property type="term" value="F:DNA binding"/>
    <property type="evidence" value="ECO:0007669"/>
    <property type="project" value="UniProtKB-UniRule"/>
</dbReference>
<dbReference type="InterPro" id="IPR011260">
    <property type="entry name" value="RNAP_asu_C"/>
</dbReference>
<keyword evidence="6 11" id="KW-0548">Nucleotidyltransferase</keyword>
<dbReference type="Pfam" id="PF01000">
    <property type="entry name" value="RNA_pol_A_bac"/>
    <property type="match status" value="1"/>
</dbReference>
<accession>A0A7V5UF63</accession>
<evidence type="ECO:0000256" key="11">
    <source>
        <dbReference type="HAMAP-Rule" id="MF_00059"/>
    </source>
</evidence>
<dbReference type="NCBIfam" id="NF003516">
    <property type="entry name" value="PRK05182.2-2"/>
    <property type="match status" value="1"/>
</dbReference>
<dbReference type="EC" id="2.7.7.6" evidence="2 11"/>
<protein>
    <recommendedName>
        <fullName evidence="3 11">DNA-directed RNA polymerase subunit alpha</fullName>
        <shortName evidence="11">RNAP subunit alpha</shortName>
        <ecNumber evidence="2 11">2.7.7.6</ecNumber>
    </recommendedName>
    <alternativeName>
        <fullName evidence="9 11">RNA polymerase subunit alpha</fullName>
    </alternativeName>
    <alternativeName>
        <fullName evidence="8 11">Transcriptase subunit alpha</fullName>
    </alternativeName>
</protein>
<dbReference type="GO" id="GO:0006351">
    <property type="term" value="P:DNA-templated transcription"/>
    <property type="evidence" value="ECO:0007669"/>
    <property type="project" value="UniProtKB-UniRule"/>
</dbReference>
<comment type="subunit">
    <text evidence="11">Homodimer. The RNAP catalytic core consists of 2 alpha, 1 beta, 1 beta' and 1 omega subunit. When a sigma factor is associated with the core the holoenzyme is formed, which can initiate transcription.</text>
</comment>
<dbReference type="FunFam" id="2.170.120.12:FF:000001">
    <property type="entry name" value="DNA-directed RNA polymerase subunit alpha"/>
    <property type="match status" value="1"/>
</dbReference>
<dbReference type="HAMAP" id="MF_00059">
    <property type="entry name" value="RNApol_bact_RpoA"/>
    <property type="match status" value="1"/>
</dbReference>
<keyword evidence="5 11" id="KW-0808">Transferase</keyword>
<evidence type="ECO:0000256" key="10">
    <source>
        <dbReference type="ARBA" id="ARBA00048552"/>
    </source>
</evidence>
<dbReference type="Proteomes" id="UP000886124">
    <property type="component" value="Unassembled WGS sequence"/>
</dbReference>
<name>A0A7V5UF63_CALAY</name>
<dbReference type="Gene3D" id="1.10.150.20">
    <property type="entry name" value="5' to 3' exonuclease, C-terminal subdomain"/>
    <property type="match status" value="1"/>
</dbReference>
<dbReference type="Gene3D" id="3.30.1360.10">
    <property type="entry name" value="RNA polymerase, RBP11-like subunit"/>
    <property type="match status" value="1"/>
</dbReference>
<evidence type="ECO:0000256" key="3">
    <source>
        <dbReference type="ARBA" id="ARBA00015972"/>
    </source>
</evidence>
<dbReference type="GO" id="GO:0046983">
    <property type="term" value="F:protein dimerization activity"/>
    <property type="evidence" value="ECO:0007669"/>
    <property type="project" value="InterPro"/>
</dbReference>
<dbReference type="GO" id="GO:0005737">
    <property type="term" value="C:cytoplasm"/>
    <property type="evidence" value="ECO:0007669"/>
    <property type="project" value="UniProtKB-ARBA"/>
</dbReference>
<dbReference type="GO" id="GO:0000428">
    <property type="term" value="C:DNA-directed RNA polymerase complex"/>
    <property type="evidence" value="ECO:0007669"/>
    <property type="project" value="UniProtKB-KW"/>
</dbReference>
<dbReference type="SUPFAM" id="SSF47789">
    <property type="entry name" value="C-terminal domain of RNA polymerase alpha subunit"/>
    <property type="match status" value="1"/>
</dbReference>
<comment type="domain">
    <text evidence="11">The N-terminal domain is essential for RNAP assembly and basal transcription, whereas the C-terminal domain is involved in interaction with transcriptional regulators and with upstream promoter elements.</text>
</comment>
<dbReference type="Pfam" id="PF03118">
    <property type="entry name" value="RNA_pol_A_CTD"/>
    <property type="match status" value="1"/>
</dbReference>